<evidence type="ECO:0000256" key="4">
    <source>
        <dbReference type="ARBA" id="ARBA00022842"/>
    </source>
</evidence>
<sequence length="156" mass="16784">MARLLPPEQWFATLPTAYLTASGLITDTGGRVLLVDPNYREHWTLPGGVVEHAEAPHTACEREVAEEVGLEVAAGTLLAVQWSTPRDPRPKAFCSFVFDCGSVPAGTEPAVQAEELDGAAFLEPETALERMHPALAPRLAGALEARRTGHTVYVAR</sequence>
<dbReference type="InterPro" id="IPR020476">
    <property type="entry name" value="Nudix_hydrolase"/>
</dbReference>
<evidence type="ECO:0000256" key="2">
    <source>
        <dbReference type="ARBA" id="ARBA00005582"/>
    </source>
</evidence>
<evidence type="ECO:0000256" key="5">
    <source>
        <dbReference type="RuleBase" id="RU003476"/>
    </source>
</evidence>
<keyword evidence="3 5" id="KW-0378">Hydrolase</keyword>
<name>A0A7W8QHV4_9ACTN</name>
<dbReference type="EMBL" id="JACHDB010000001">
    <property type="protein sequence ID" value="MBB5430747.1"/>
    <property type="molecule type" value="Genomic_DNA"/>
</dbReference>
<dbReference type="PROSITE" id="PS00893">
    <property type="entry name" value="NUDIX_BOX"/>
    <property type="match status" value="1"/>
</dbReference>
<comment type="caution">
    <text evidence="7">The sequence shown here is derived from an EMBL/GenBank/DDBJ whole genome shotgun (WGS) entry which is preliminary data.</text>
</comment>
<dbReference type="RefSeq" id="WP_184388846.1">
    <property type="nucleotide sequence ID" value="NZ_BAAAJD010000083.1"/>
</dbReference>
<dbReference type="AlphaFoldDB" id="A0A7W8QHV4"/>
<feature type="domain" description="Nudix hydrolase" evidence="6">
    <location>
        <begin position="16"/>
        <end position="144"/>
    </location>
</feature>
<gene>
    <name evidence="7" type="ORF">HDA36_000831</name>
</gene>
<evidence type="ECO:0000256" key="1">
    <source>
        <dbReference type="ARBA" id="ARBA00001946"/>
    </source>
</evidence>
<dbReference type="Gene3D" id="3.90.79.10">
    <property type="entry name" value="Nucleoside Triphosphate Pyrophosphohydrolase"/>
    <property type="match status" value="1"/>
</dbReference>
<reference evidence="7 8" key="1">
    <citation type="submission" date="2020-08" db="EMBL/GenBank/DDBJ databases">
        <title>Sequencing the genomes of 1000 actinobacteria strains.</title>
        <authorList>
            <person name="Klenk H.-P."/>
        </authorList>
    </citation>
    <scope>NUCLEOTIDE SEQUENCE [LARGE SCALE GENOMIC DNA]</scope>
    <source>
        <strain evidence="7 8">DSM 44551</strain>
    </source>
</reference>
<dbReference type="SUPFAM" id="SSF55811">
    <property type="entry name" value="Nudix"/>
    <property type="match status" value="1"/>
</dbReference>
<protein>
    <submittedName>
        <fullName evidence="7">ADP-ribose pyrophosphatase YjhB (NUDIX family)</fullName>
    </submittedName>
</protein>
<dbReference type="Proteomes" id="UP000572635">
    <property type="component" value="Unassembled WGS sequence"/>
</dbReference>
<dbReference type="PRINTS" id="PR00502">
    <property type="entry name" value="NUDIXFAMILY"/>
</dbReference>
<keyword evidence="8" id="KW-1185">Reference proteome</keyword>
<dbReference type="PANTHER" id="PTHR43046:SF12">
    <property type="entry name" value="GDP-MANNOSE MANNOSYL HYDROLASE"/>
    <property type="match status" value="1"/>
</dbReference>
<comment type="similarity">
    <text evidence="2 5">Belongs to the Nudix hydrolase family.</text>
</comment>
<dbReference type="PROSITE" id="PS51462">
    <property type="entry name" value="NUDIX"/>
    <property type="match status" value="1"/>
</dbReference>
<proteinExistence type="inferred from homology"/>
<evidence type="ECO:0000256" key="3">
    <source>
        <dbReference type="ARBA" id="ARBA00022801"/>
    </source>
</evidence>
<dbReference type="CDD" id="cd18876">
    <property type="entry name" value="NUDIX_Hydrolase"/>
    <property type="match status" value="1"/>
</dbReference>
<dbReference type="InterPro" id="IPR000086">
    <property type="entry name" value="NUDIX_hydrolase_dom"/>
</dbReference>
<dbReference type="PANTHER" id="PTHR43046">
    <property type="entry name" value="GDP-MANNOSE MANNOSYL HYDROLASE"/>
    <property type="match status" value="1"/>
</dbReference>
<dbReference type="GO" id="GO:0016787">
    <property type="term" value="F:hydrolase activity"/>
    <property type="evidence" value="ECO:0007669"/>
    <property type="project" value="UniProtKB-KW"/>
</dbReference>
<dbReference type="Pfam" id="PF00293">
    <property type="entry name" value="NUDIX"/>
    <property type="match status" value="1"/>
</dbReference>
<keyword evidence="4" id="KW-0460">Magnesium</keyword>
<accession>A0A7W8QHV4</accession>
<evidence type="ECO:0000313" key="7">
    <source>
        <dbReference type="EMBL" id="MBB5430747.1"/>
    </source>
</evidence>
<evidence type="ECO:0000313" key="8">
    <source>
        <dbReference type="Proteomes" id="UP000572635"/>
    </source>
</evidence>
<comment type="cofactor">
    <cofactor evidence="1">
        <name>Mg(2+)</name>
        <dbReference type="ChEBI" id="CHEBI:18420"/>
    </cofactor>
</comment>
<dbReference type="InterPro" id="IPR015797">
    <property type="entry name" value="NUDIX_hydrolase-like_dom_sf"/>
</dbReference>
<evidence type="ECO:0000259" key="6">
    <source>
        <dbReference type="PROSITE" id="PS51462"/>
    </source>
</evidence>
<dbReference type="InterPro" id="IPR020084">
    <property type="entry name" value="NUDIX_hydrolase_CS"/>
</dbReference>
<organism evidence="7 8">
    <name type="scientific">Nocardiopsis composta</name>
    <dbReference type="NCBI Taxonomy" id="157465"/>
    <lineage>
        <taxon>Bacteria</taxon>
        <taxon>Bacillati</taxon>
        <taxon>Actinomycetota</taxon>
        <taxon>Actinomycetes</taxon>
        <taxon>Streptosporangiales</taxon>
        <taxon>Nocardiopsidaceae</taxon>
        <taxon>Nocardiopsis</taxon>
    </lineage>
</organism>